<dbReference type="PROSITE" id="PS51257">
    <property type="entry name" value="PROKAR_LIPOPROTEIN"/>
    <property type="match status" value="1"/>
</dbReference>
<accession>A0A8H7P704</accession>
<evidence type="ECO:0000313" key="4">
    <source>
        <dbReference type="Proteomes" id="UP000639403"/>
    </source>
</evidence>
<feature type="chain" id="PRO_5034723940" description="Protein CPL1-like domain-containing protein" evidence="1">
    <location>
        <begin position="19"/>
        <end position="526"/>
    </location>
</feature>
<feature type="signal peptide" evidence="1">
    <location>
        <begin position="1"/>
        <end position="18"/>
    </location>
</feature>
<dbReference type="InterPro" id="IPR048661">
    <property type="entry name" value="CPL1-like"/>
</dbReference>
<proteinExistence type="predicted"/>
<dbReference type="AlphaFoldDB" id="A0A8H7P704"/>
<evidence type="ECO:0000256" key="1">
    <source>
        <dbReference type="SAM" id="SignalP"/>
    </source>
</evidence>
<name>A0A8H7P704_9APHY</name>
<feature type="domain" description="Protein CPL1-like" evidence="2">
    <location>
        <begin position="208"/>
        <end position="274"/>
    </location>
</feature>
<organism evidence="3 4">
    <name type="scientific">Rhodonia placenta</name>
    <dbReference type="NCBI Taxonomy" id="104341"/>
    <lineage>
        <taxon>Eukaryota</taxon>
        <taxon>Fungi</taxon>
        <taxon>Dikarya</taxon>
        <taxon>Basidiomycota</taxon>
        <taxon>Agaricomycotina</taxon>
        <taxon>Agaricomycetes</taxon>
        <taxon>Polyporales</taxon>
        <taxon>Adustoporiaceae</taxon>
        <taxon>Rhodonia</taxon>
    </lineage>
</organism>
<reference evidence="3" key="2">
    <citation type="journal article" name="Front. Microbiol.">
        <title>Degradative Capacity of Two Strains of Rhodonia placenta: From Phenotype to Genotype.</title>
        <authorList>
            <person name="Kolle M."/>
            <person name="Horta M.A.C."/>
            <person name="Nowrousian M."/>
            <person name="Ohm R.A."/>
            <person name="Benz J.P."/>
            <person name="Pilgard A."/>
        </authorList>
    </citation>
    <scope>NUCLEOTIDE SEQUENCE</scope>
    <source>
        <strain evidence="3">FPRL280</strain>
    </source>
</reference>
<reference evidence="3" key="1">
    <citation type="submission" date="2020-11" db="EMBL/GenBank/DDBJ databases">
        <authorList>
            <person name="Koelle M."/>
            <person name="Horta M.A.C."/>
            <person name="Nowrousian M."/>
            <person name="Ohm R.A."/>
            <person name="Benz P."/>
            <person name="Pilgard A."/>
        </authorList>
    </citation>
    <scope>NUCLEOTIDE SEQUENCE</scope>
    <source>
        <strain evidence="3">FPRL280</strain>
    </source>
</reference>
<evidence type="ECO:0000313" key="3">
    <source>
        <dbReference type="EMBL" id="KAF9818446.1"/>
    </source>
</evidence>
<comment type="caution">
    <text evidence="3">The sequence shown here is derived from an EMBL/GenBank/DDBJ whole genome shotgun (WGS) entry which is preliminary data.</text>
</comment>
<dbReference type="Pfam" id="PF21671">
    <property type="entry name" value="CPL1-like"/>
    <property type="match status" value="1"/>
</dbReference>
<dbReference type="Proteomes" id="UP000639403">
    <property type="component" value="Unassembled WGS sequence"/>
</dbReference>
<protein>
    <recommendedName>
        <fullName evidence="2">Protein CPL1-like domain-containing protein</fullName>
    </recommendedName>
</protein>
<dbReference type="EMBL" id="JADOXO010000030">
    <property type="protein sequence ID" value="KAF9818446.1"/>
    <property type="molecule type" value="Genomic_DNA"/>
</dbReference>
<evidence type="ECO:0000259" key="2">
    <source>
        <dbReference type="Pfam" id="PF21671"/>
    </source>
</evidence>
<dbReference type="PANTHER" id="PTHR35192">
    <property type="entry name" value="PROTEIN, PUTATIVE-RELATED"/>
    <property type="match status" value="1"/>
</dbReference>
<keyword evidence="1" id="KW-0732">Signal</keyword>
<gene>
    <name evidence="3" type="ORF">IEO21_02795</name>
</gene>
<sequence>MKLATTLVPLLFATACLAAATRTSPSPRAHRRDVIAARQAHVRRNLLDVCAGLDTDLTVLGIVTGHIDTCLCLSLLPDFLQADATAKAAVTLAGVDVVTAQLEALINDAGNSESCSYPPHASPVCSSDNVCGFTCTDGYTPWTPPGASRPTECVCDMPAIECNGVCGAFKHGCGSAVPVPLRRRADPPLCKGVHKACGISKESKGRSWECTDTMSKPDSCGGCMVPSPFTPYEPAAGIDCTVIENAINPTCEQGRCVITACASGYIPSPKGDACAAVTISNRDTVETVVQDGVVAKLEPVLALAEESVIRIGVARNLDGAAGAVVDEIAAALEDISVAVGASARVNLRDVVGDGADAAGGAGGAAGALVNDIPPTAGAVAGAAGGVVEGIAQGTSVAVGASVGAAITPLLTFGSRVNCFTSVTLIADNIFLVISAVENYMVFVLGLGANGDSLAANEITLCPSSRINCSCRPRDTTATAATGYQQRKSSRNGGTWITSNTERSDLYLSSNIISWLYGPLHSRDEHT</sequence>
<dbReference type="InterPro" id="IPR038955">
    <property type="entry name" value="PriA/CPL1_fungi"/>
</dbReference>
<dbReference type="PANTHER" id="PTHR35192:SF2">
    <property type="entry name" value="APPLE DOMAIN-CONTAINING PROTEIN"/>
    <property type="match status" value="1"/>
</dbReference>